<sequence>MEKYNRQYAEALRQQKNYDELFTYVSKFKNSNSPEALTMLSDCYYFGLGTKKDHVLCFECDSLAAETGNADSIAALGYDFEWGVGVDVNFDKAVELYEKSSSMGSTKGSTYLGACYEYGTGVEKDVKKAFDLYQHAAELGYAKAQRLLGTCFENGIGVEVDKAKAVEWYLKSAMQDNEIAQRYLAICYENGEGVEVDQEKAVEWYFKSANLDDKISQREIGTRFYHGNGVEKNLDKAAEWLKKAADQDDAIAMVYLSTIYMCDEESKAKQIEAFKYLQSVVTLRDEKDYFYYLACECLADFYMSGLGDIEIDLRKAFDFYQIAAEGNIESAILNLAACYEKGNGVAPDSRKAIELYEKGVDSIGDLLNRAECYTTLGDLCSEFDEDVMQRKSDEYFTKARHLYEELTSQGDSEAELQLGRMYYKGKGVQKDGGKAFSIFEKAVRNTNDGISKYYLARCYLRGVGVDVNLKKAFALFKSAALDDGHILSHLFLIYCYQHGLGTRADYKVANKLMLEIETISERENGEYSGYINLYKGISYYHGVGIKKDIQKAASYFRQSKGLGSILYAPICEGDFSKADLLGLIYSRASLTEGFLIYTDEERARQFLMLAYRNDCISETGAITLNALLRKTRANKRDRRYAFDVVSSEMQSEKNNAQRQRILGQHFYYGYGIKQDYAKALSYFEKACSTGDDLARVYVAICYANGRGVEVNLETARNTLECAPGLRGNISNALLGMLIYAGSWGFEKNRDKGLNILQDTRKIPRYNYYFELLSSLRGEAYTSLLLDNFFSSLHFSFDPSKRSKYRFGQLYRAIGLLLLRNPNSTNLSKKEILQMLLDQRKEQIENQDAILGILSHISSNTDLISEIRDDQIAVIENLRTILEYVTEQKNSMPDERTLRFLDEEQIELVREKFIHETAQRIINTLQEDIPSIDHEEGLLKEMFGTYWDKLDTYTRKALISAKVFFANCNRATYAVLDYSGIIVSATSALENELKRRFFTGYQKYLFSTCGTPSDGMWPESMLFYNRQGKAVKNNNFTLGSMPYIFECSGDDAKKLNMYLETILDDVYKQKGIQAFKCKGSDGMSFIDKCENVRCTYRNAAAHTEPVSREEAEACCNDIIGPLEASKKLGQVQGLLLQLVHMTSNYSK</sequence>
<dbReference type="SMART" id="SM00671">
    <property type="entry name" value="SEL1"/>
    <property type="match status" value="13"/>
</dbReference>
<protein>
    <submittedName>
        <fullName evidence="1">Sel1 repeat family protein</fullName>
    </submittedName>
</protein>
<dbReference type="Proteomes" id="UP000657006">
    <property type="component" value="Unassembled WGS sequence"/>
</dbReference>
<dbReference type="PANTHER" id="PTHR11102">
    <property type="entry name" value="SEL-1-LIKE PROTEIN"/>
    <property type="match status" value="1"/>
</dbReference>
<evidence type="ECO:0000313" key="2">
    <source>
        <dbReference type="Proteomes" id="UP000657006"/>
    </source>
</evidence>
<keyword evidence="2" id="KW-1185">Reference proteome</keyword>
<dbReference type="InterPro" id="IPR011990">
    <property type="entry name" value="TPR-like_helical_dom_sf"/>
</dbReference>
<accession>A0A926DWM7</accession>
<dbReference type="RefSeq" id="WP_249290160.1">
    <property type="nucleotide sequence ID" value="NZ_JACRSQ010000040.1"/>
</dbReference>
<dbReference type="AlphaFoldDB" id="A0A926DWM7"/>
<reference evidence="1" key="1">
    <citation type="submission" date="2020-08" db="EMBL/GenBank/DDBJ databases">
        <title>Genome public.</title>
        <authorList>
            <person name="Liu C."/>
            <person name="Sun Q."/>
        </authorList>
    </citation>
    <scope>NUCLEOTIDE SEQUENCE</scope>
    <source>
        <strain evidence="1">NSJ-32</strain>
    </source>
</reference>
<dbReference type="InterPro" id="IPR006597">
    <property type="entry name" value="Sel1-like"/>
</dbReference>
<gene>
    <name evidence="1" type="ORF">H8730_15780</name>
</gene>
<dbReference type="InterPro" id="IPR050767">
    <property type="entry name" value="Sel1_AlgK"/>
</dbReference>
<name>A0A926DWM7_9FIRM</name>
<dbReference type="SUPFAM" id="SSF81901">
    <property type="entry name" value="HCP-like"/>
    <property type="match status" value="3"/>
</dbReference>
<comment type="caution">
    <text evidence="1">The sequence shown here is derived from an EMBL/GenBank/DDBJ whole genome shotgun (WGS) entry which is preliminary data.</text>
</comment>
<dbReference type="PANTHER" id="PTHR11102:SF160">
    <property type="entry name" value="ERAD-ASSOCIATED E3 UBIQUITIN-PROTEIN LIGASE COMPONENT HRD3"/>
    <property type="match status" value="1"/>
</dbReference>
<evidence type="ECO:0000313" key="1">
    <source>
        <dbReference type="EMBL" id="MBC8545002.1"/>
    </source>
</evidence>
<proteinExistence type="predicted"/>
<organism evidence="1 2">
    <name type="scientific">Bianquea renquensis</name>
    <dbReference type="NCBI Taxonomy" id="2763661"/>
    <lineage>
        <taxon>Bacteria</taxon>
        <taxon>Bacillati</taxon>
        <taxon>Bacillota</taxon>
        <taxon>Clostridia</taxon>
        <taxon>Eubacteriales</taxon>
        <taxon>Bianqueaceae</taxon>
        <taxon>Bianquea</taxon>
    </lineage>
</organism>
<dbReference type="Gene3D" id="1.25.40.10">
    <property type="entry name" value="Tetratricopeptide repeat domain"/>
    <property type="match status" value="5"/>
</dbReference>
<dbReference type="EMBL" id="JACRSQ010000040">
    <property type="protein sequence ID" value="MBC8545002.1"/>
    <property type="molecule type" value="Genomic_DNA"/>
</dbReference>
<dbReference type="Pfam" id="PF08238">
    <property type="entry name" value="Sel1"/>
    <property type="match status" value="14"/>
</dbReference>